<protein>
    <submittedName>
        <fullName evidence="2">15609_t:CDS:1</fullName>
    </submittedName>
</protein>
<accession>A0ABN7X778</accession>
<feature type="non-terminal residue" evidence="2">
    <location>
        <position position="137"/>
    </location>
</feature>
<dbReference type="Proteomes" id="UP000789901">
    <property type="component" value="Unassembled WGS sequence"/>
</dbReference>
<reference evidence="2 3" key="1">
    <citation type="submission" date="2021-06" db="EMBL/GenBank/DDBJ databases">
        <authorList>
            <person name="Kallberg Y."/>
            <person name="Tangrot J."/>
            <person name="Rosling A."/>
        </authorList>
    </citation>
    <scope>NUCLEOTIDE SEQUENCE [LARGE SCALE GENOMIC DNA]</scope>
    <source>
        <strain evidence="2 3">120-4 pot B 10/14</strain>
    </source>
</reference>
<proteinExistence type="predicted"/>
<organism evidence="2 3">
    <name type="scientific">Gigaspora margarita</name>
    <dbReference type="NCBI Taxonomy" id="4874"/>
    <lineage>
        <taxon>Eukaryota</taxon>
        <taxon>Fungi</taxon>
        <taxon>Fungi incertae sedis</taxon>
        <taxon>Mucoromycota</taxon>
        <taxon>Glomeromycotina</taxon>
        <taxon>Glomeromycetes</taxon>
        <taxon>Diversisporales</taxon>
        <taxon>Gigasporaceae</taxon>
        <taxon>Gigaspora</taxon>
    </lineage>
</organism>
<gene>
    <name evidence="2" type="ORF">GMARGA_LOCUS39899</name>
</gene>
<evidence type="ECO:0000313" key="3">
    <source>
        <dbReference type="Proteomes" id="UP000789901"/>
    </source>
</evidence>
<evidence type="ECO:0000259" key="1">
    <source>
        <dbReference type="PROSITE" id="PS50835"/>
    </source>
</evidence>
<name>A0ABN7X778_GIGMA</name>
<feature type="non-terminal residue" evidence="2">
    <location>
        <position position="1"/>
    </location>
</feature>
<feature type="domain" description="Ig-like" evidence="1">
    <location>
        <begin position="1"/>
        <end position="51"/>
    </location>
</feature>
<comment type="caution">
    <text evidence="2">The sequence shown here is derived from an EMBL/GenBank/DDBJ whole genome shotgun (WGS) entry which is preliminary data.</text>
</comment>
<evidence type="ECO:0000313" key="2">
    <source>
        <dbReference type="EMBL" id="CAG8849813.1"/>
    </source>
</evidence>
<sequence length="137" mass="16278">LCCSAQTKWYIRLIATHWYKNEFFKDTNNIWQDSSITLYIDSGHNQSNYECLTYKFDYIKQIRGAEVYSLESDEQTKNVKYNIINPIITKRRERPLGKAKSNVEMQDQYATKDNAYKILNVNQSNNETKNKRKTCQN</sequence>
<dbReference type="EMBL" id="CAJVQB010098064">
    <property type="protein sequence ID" value="CAG8849813.1"/>
    <property type="molecule type" value="Genomic_DNA"/>
</dbReference>
<keyword evidence="3" id="KW-1185">Reference proteome</keyword>
<dbReference type="PROSITE" id="PS50835">
    <property type="entry name" value="IG_LIKE"/>
    <property type="match status" value="1"/>
</dbReference>
<dbReference type="InterPro" id="IPR007110">
    <property type="entry name" value="Ig-like_dom"/>
</dbReference>